<sequence>MQTASQLLKQKASQSILSVAPHSTVYQALQLLAEHNVGAVLVLDEGKLVGIFSERDYARKVVLAGKTSAVTPVAEIMTSRVLCVPPSATASECMALMSEKRIRHLPVMDGDKVLGVLSIGDLVSAKIAEQQFTIEQLEQYIYK</sequence>
<evidence type="ECO:0000259" key="3">
    <source>
        <dbReference type="PROSITE" id="PS51371"/>
    </source>
</evidence>
<dbReference type="AlphaFoldDB" id="A0A8J7FMA7"/>
<feature type="domain" description="CBS" evidence="3">
    <location>
        <begin position="12"/>
        <end position="68"/>
    </location>
</feature>
<dbReference type="Proteomes" id="UP000604481">
    <property type="component" value="Unassembled WGS sequence"/>
</dbReference>
<comment type="caution">
    <text evidence="4">The sequence shown here is derived from an EMBL/GenBank/DDBJ whole genome shotgun (WGS) entry which is preliminary data.</text>
</comment>
<dbReference type="PROSITE" id="PS51371">
    <property type="entry name" value="CBS"/>
    <property type="match status" value="2"/>
</dbReference>
<dbReference type="RefSeq" id="WP_194117137.1">
    <property type="nucleotide sequence ID" value="NZ_JADFUA010000011.1"/>
</dbReference>
<dbReference type="InterPro" id="IPR046342">
    <property type="entry name" value="CBS_dom_sf"/>
</dbReference>
<dbReference type="InterPro" id="IPR000644">
    <property type="entry name" value="CBS_dom"/>
</dbReference>
<proteinExistence type="predicted"/>
<evidence type="ECO:0000313" key="4">
    <source>
        <dbReference type="EMBL" id="MBE9610587.1"/>
    </source>
</evidence>
<evidence type="ECO:0000256" key="2">
    <source>
        <dbReference type="PROSITE-ProRule" id="PRU00703"/>
    </source>
</evidence>
<dbReference type="CDD" id="cd04623">
    <property type="entry name" value="CBS_pair_bac_euk"/>
    <property type="match status" value="1"/>
</dbReference>
<evidence type="ECO:0000256" key="1">
    <source>
        <dbReference type="ARBA" id="ARBA00023122"/>
    </source>
</evidence>
<feature type="domain" description="CBS" evidence="3">
    <location>
        <begin position="77"/>
        <end position="132"/>
    </location>
</feature>
<dbReference type="InterPro" id="IPR051257">
    <property type="entry name" value="Diverse_CBS-Domain"/>
</dbReference>
<dbReference type="SUPFAM" id="SSF54631">
    <property type="entry name" value="CBS-domain pair"/>
    <property type="match status" value="1"/>
</dbReference>
<dbReference type="Gene3D" id="3.10.580.10">
    <property type="entry name" value="CBS-domain"/>
    <property type="match status" value="1"/>
</dbReference>
<keyword evidence="5" id="KW-1185">Reference proteome</keyword>
<dbReference type="PANTHER" id="PTHR43080:SF2">
    <property type="entry name" value="CBS DOMAIN-CONTAINING PROTEIN"/>
    <property type="match status" value="1"/>
</dbReference>
<name>A0A8J7FMA7_9NEIS</name>
<dbReference type="Pfam" id="PF00571">
    <property type="entry name" value="CBS"/>
    <property type="match status" value="2"/>
</dbReference>
<reference evidence="4 5" key="1">
    <citation type="submission" date="2020-10" db="EMBL/GenBank/DDBJ databases">
        <title>The genome sequence of Chitinilyticum litopenaei 4Y14.</title>
        <authorList>
            <person name="Liu Y."/>
        </authorList>
    </citation>
    <scope>NUCLEOTIDE SEQUENCE [LARGE SCALE GENOMIC DNA]</scope>
    <source>
        <strain evidence="4 5">4Y14</strain>
    </source>
</reference>
<evidence type="ECO:0000313" key="5">
    <source>
        <dbReference type="Proteomes" id="UP000604481"/>
    </source>
</evidence>
<dbReference type="PANTHER" id="PTHR43080">
    <property type="entry name" value="CBS DOMAIN-CONTAINING PROTEIN CBSX3, MITOCHONDRIAL"/>
    <property type="match status" value="1"/>
</dbReference>
<gene>
    <name evidence="4" type="ORF">INR99_14700</name>
</gene>
<dbReference type="EMBL" id="JADFUA010000011">
    <property type="protein sequence ID" value="MBE9610587.1"/>
    <property type="molecule type" value="Genomic_DNA"/>
</dbReference>
<dbReference type="SMART" id="SM00116">
    <property type="entry name" value="CBS"/>
    <property type="match status" value="2"/>
</dbReference>
<keyword evidence="1 2" id="KW-0129">CBS domain</keyword>
<dbReference type="InterPro" id="IPR044725">
    <property type="entry name" value="CBSX3_CBS_dom"/>
</dbReference>
<accession>A0A8J7FMA7</accession>
<protein>
    <submittedName>
        <fullName evidence="4">CBS domain-containing protein</fullName>
    </submittedName>
</protein>
<organism evidence="4 5">
    <name type="scientific">Chitinilyticum piscinae</name>
    <dbReference type="NCBI Taxonomy" id="2866724"/>
    <lineage>
        <taxon>Bacteria</taxon>
        <taxon>Pseudomonadati</taxon>
        <taxon>Pseudomonadota</taxon>
        <taxon>Betaproteobacteria</taxon>
        <taxon>Neisseriales</taxon>
        <taxon>Chitinibacteraceae</taxon>
        <taxon>Chitinilyticum</taxon>
    </lineage>
</organism>